<sequence>MHTRKPLSFRDFSRFGCQTKVKVDAILTDNGKEYCGKEYHHPYELYLALNDIEHRRTQVRRPQTNGFVERFNRTVLDEFFRVAFREKFYESVEALQADLDQWLIHYNTERPHRGYRNMGKRPIETITEYLEKMEADKPVGVQEEA</sequence>
<name>A0A1Z5HTX0_9FIRM</name>
<dbReference type="PROSITE" id="PS50994">
    <property type="entry name" value="INTEGRASE"/>
    <property type="match status" value="1"/>
</dbReference>
<dbReference type="PANTHER" id="PTHR47515">
    <property type="entry name" value="LOW CALCIUM RESPONSE LOCUS PROTEIN T"/>
    <property type="match status" value="1"/>
</dbReference>
<proteinExistence type="predicted"/>
<reference evidence="3" key="1">
    <citation type="journal article" date="2017" name="Appl. Environ. Microbiol.">
        <title>Genomic analysis of Calderihabitans maritimus KKC1, a thermophilic hydrogenogenic carboxydotrophic bacterium isolated from marine sediment.</title>
        <authorList>
            <person name="Omae K."/>
            <person name="Yoneda Y."/>
            <person name="Fukuyama Y."/>
            <person name="Yoshida T."/>
            <person name="Sako Y."/>
        </authorList>
    </citation>
    <scope>NUCLEOTIDE SEQUENCE [LARGE SCALE GENOMIC DNA]</scope>
    <source>
        <strain evidence="3">KKC1</strain>
    </source>
</reference>
<keyword evidence="3" id="KW-1185">Reference proteome</keyword>
<dbReference type="Pfam" id="PF13683">
    <property type="entry name" value="rve_3"/>
    <property type="match status" value="1"/>
</dbReference>
<dbReference type="GO" id="GO:0015074">
    <property type="term" value="P:DNA integration"/>
    <property type="evidence" value="ECO:0007669"/>
    <property type="project" value="InterPro"/>
</dbReference>
<dbReference type="Proteomes" id="UP000197032">
    <property type="component" value="Unassembled WGS sequence"/>
</dbReference>
<accession>A0A1Z5HTX0</accession>
<dbReference type="InterPro" id="IPR001584">
    <property type="entry name" value="Integrase_cat-core"/>
</dbReference>
<evidence type="ECO:0000313" key="3">
    <source>
        <dbReference type="Proteomes" id="UP000197032"/>
    </source>
</evidence>
<organism evidence="2 3">
    <name type="scientific">Calderihabitans maritimus</name>
    <dbReference type="NCBI Taxonomy" id="1246530"/>
    <lineage>
        <taxon>Bacteria</taxon>
        <taxon>Bacillati</taxon>
        <taxon>Bacillota</taxon>
        <taxon>Clostridia</taxon>
        <taxon>Neomoorellales</taxon>
        <taxon>Calderihabitantaceae</taxon>
        <taxon>Calderihabitans</taxon>
    </lineage>
</organism>
<dbReference type="EMBL" id="BDGJ01000100">
    <property type="protein sequence ID" value="GAW92781.1"/>
    <property type="molecule type" value="Genomic_DNA"/>
</dbReference>
<dbReference type="InterPro" id="IPR036397">
    <property type="entry name" value="RNaseH_sf"/>
</dbReference>
<dbReference type="GO" id="GO:0003676">
    <property type="term" value="F:nucleic acid binding"/>
    <property type="evidence" value="ECO:0007669"/>
    <property type="project" value="InterPro"/>
</dbReference>
<gene>
    <name evidence="2" type="ORF">KKC1_19300</name>
</gene>
<dbReference type="AlphaFoldDB" id="A0A1Z5HTX0"/>
<dbReference type="SUPFAM" id="SSF53098">
    <property type="entry name" value="Ribonuclease H-like"/>
    <property type="match status" value="1"/>
</dbReference>
<dbReference type="InterPro" id="IPR012337">
    <property type="entry name" value="RNaseH-like_sf"/>
</dbReference>
<protein>
    <submittedName>
        <fullName evidence="2">Transposase</fullName>
    </submittedName>
</protein>
<feature type="domain" description="Integrase catalytic" evidence="1">
    <location>
        <begin position="1"/>
        <end position="130"/>
    </location>
</feature>
<dbReference type="Gene3D" id="3.30.420.10">
    <property type="entry name" value="Ribonuclease H-like superfamily/Ribonuclease H"/>
    <property type="match status" value="1"/>
</dbReference>
<evidence type="ECO:0000259" key="1">
    <source>
        <dbReference type="PROSITE" id="PS50994"/>
    </source>
</evidence>
<dbReference type="PANTHER" id="PTHR47515:SF1">
    <property type="entry name" value="BLR2054 PROTEIN"/>
    <property type="match status" value="1"/>
</dbReference>
<evidence type="ECO:0000313" key="2">
    <source>
        <dbReference type="EMBL" id="GAW92781.1"/>
    </source>
</evidence>
<comment type="caution">
    <text evidence="2">The sequence shown here is derived from an EMBL/GenBank/DDBJ whole genome shotgun (WGS) entry which is preliminary data.</text>
</comment>